<dbReference type="Gene3D" id="3.30.470.20">
    <property type="entry name" value="ATP-grasp fold, B domain"/>
    <property type="match status" value="1"/>
</dbReference>
<sequence>MKNIIIIGGLGHDYMKPEKWLPEGLGNQYYFVVKAHHFDEFQQNLSGRSDIKLVKINDWYNSNEIEKFIFNFSKTKKIGKLISLREEEVIRISWARECLNIEGLRPSSAVLFRNKHKMKKLMRRNGIQVAEDSKVNSFFEALEFIKRTDSNYPYVIKPIDGAGSRDTFVIKSLSELENLDKKYFEHAIIETFVSGNVYHIDGLYTQGQLRYMSVAKYIHTPLAFQQGQSTASMFLQSKSKESQEMLSFGKKACMLMPLPENCIIHLETFKNENGIFFNEIAIRFGGGKILDTIDREFGFNLLGEYLKAESGASFNHKGLLEWDKPRGFLLVTPQKGELTYMPDKIPSDDIDLYEVYAKIGNRYDMGHTSVQALASVELHADTNASLEHEILNLEDWFLRTVKYR</sequence>
<keyword evidence="7" id="KW-1185">Reference proteome</keyword>
<proteinExistence type="predicted"/>
<keyword evidence="1" id="KW-0436">Ligase</keyword>
<name>A0ABS4MG81_9LACO</name>
<evidence type="ECO:0000256" key="4">
    <source>
        <dbReference type="PROSITE-ProRule" id="PRU00409"/>
    </source>
</evidence>
<accession>A0ABS4MG81</accession>
<comment type="caution">
    <text evidence="6">The sequence shown here is derived from an EMBL/GenBank/DDBJ whole genome shotgun (WGS) entry which is preliminary data.</text>
</comment>
<evidence type="ECO:0000259" key="5">
    <source>
        <dbReference type="PROSITE" id="PS50975"/>
    </source>
</evidence>
<evidence type="ECO:0000313" key="6">
    <source>
        <dbReference type="EMBL" id="MBP2058701.1"/>
    </source>
</evidence>
<dbReference type="EMBL" id="JAGGLU010000013">
    <property type="protein sequence ID" value="MBP2058701.1"/>
    <property type="molecule type" value="Genomic_DNA"/>
</dbReference>
<keyword evidence="2 4" id="KW-0547">Nucleotide-binding</keyword>
<dbReference type="InterPro" id="IPR003806">
    <property type="entry name" value="ATP-grasp_PylC-type"/>
</dbReference>
<gene>
    <name evidence="6" type="ORF">J2Z60_001890</name>
</gene>
<dbReference type="RefSeq" id="WP_209687423.1">
    <property type="nucleotide sequence ID" value="NZ_JAGGLU010000013.1"/>
</dbReference>
<dbReference type="PROSITE" id="PS50975">
    <property type="entry name" value="ATP_GRASP"/>
    <property type="match status" value="1"/>
</dbReference>
<dbReference type="Gene3D" id="3.40.50.20">
    <property type="match status" value="1"/>
</dbReference>
<evidence type="ECO:0000256" key="2">
    <source>
        <dbReference type="ARBA" id="ARBA00022741"/>
    </source>
</evidence>
<dbReference type="Pfam" id="PF02655">
    <property type="entry name" value="ATP-grasp_3"/>
    <property type="match status" value="1"/>
</dbReference>
<feature type="domain" description="ATP-grasp" evidence="5">
    <location>
        <begin position="119"/>
        <end position="310"/>
    </location>
</feature>
<dbReference type="PANTHER" id="PTHR43585">
    <property type="entry name" value="FUMIPYRROLE BIOSYNTHESIS PROTEIN C"/>
    <property type="match status" value="1"/>
</dbReference>
<keyword evidence="3 4" id="KW-0067">ATP-binding</keyword>
<dbReference type="InterPro" id="IPR052032">
    <property type="entry name" value="ATP-dep_AA_Ligase"/>
</dbReference>
<dbReference type="PANTHER" id="PTHR43585:SF2">
    <property type="entry name" value="ATP-GRASP ENZYME FSQD"/>
    <property type="match status" value="1"/>
</dbReference>
<organism evidence="6 7">
    <name type="scientific">Lactobacillus colini</name>
    <dbReference type="NCBI Taxonomy" id="1819254"/>
    <lineage>
        <taxon>Bacteria</taxon>
        <taxon>Bacillati</taxon>
        <taxon>Bacillota</taxon>
        <taxon>Bacilli</taxon>
        <taxon>Lactobacillales</taxon>
        <taxon>Lactobacillaceae</taxon>
        <taxon>Lactobacillus</taxon>
    </lineage>
</organism>
<evidence type="ECO:0000256" key="3">
    <source>
        <dbReference type="ARBA" id="ARBA00022840"/>
    </source>
</evidence>
<dbReference type="SUPFAM" id="SSF56059">
    <property type="entry name" value="Glutathione synthetase ATP-binding domain-like"/>
    <property type="match status" value="1"/>
</dbReference>
<evidence type="ECO:0000313" key="7">
    <source>
        <dbReference type="Proteomes" id="UP001519292"/>
    </source>
</evidence>
<dbReference type="Proteomes" id="UP001519292">
    <property type="component" value="Unassembled WGS sequence"/>
</dbReference>
<reference evidence="6 7" key="1">
    <citation type="submission" date="2021-03" db="EMBL/GenBank/DDBJ databases">
        <title>Genomic Encyclopedia of Type Strains, Phase IV (KMG-IV): sequencing the most valuable type-strain genomes for metagenomic binning, comparative biology and taxonomic classification.</title>
        <authorList>
            <person name="Goeker M."/>
        </authorList>
    </citation>
    <scope>NUCLEOTIDE SEQUENCE [LARGE SCALE GENOMIC DNA]</scope>
    <source>
        <strain evidence="6 7">DSM 101872</strain>
    </source>
</reference>
<dbReference type="InterPro" id="IPR011761">
    <property type="entry name" value="ATP-grasp"/>
</dbReference>
<protein>
    <recommendedName>
        <fullName evidence="5">ATP-grasp domain-containing protein</fullName>
    </recommendedName>
</protein>
<evidence type="ECO:0000256" key="1">
    <source>
        <dbReference type="ARBA" id="ARBA00022598"/>
    </source>
</evidence>